<dbReference type="Proteomes" id="UP000054047">
    <property type="component" value="Unassembled WGS sequence"/>
</dbReference>
<reference evidence="2 3" key="1">
    <citation type="submission" date="2013-12" db="EMBL/GenBank/DDBJ databases">
        <title>Draft genome of the parsitic nematode Ancylostoma duodenale.</title>
        <authorList>
            <person name="Mitreva M."/>
        </authorList>
    </citation>
    <scope>NUCLEOTIDE SEQUENCE [LARGE SCALE GENOMIC DNA]</scope>
    <source>
        <strain evidence="2 3">Zhejiang</strain>
    </source>
</reference>
<feature type="region of interest" description="Disordered" evidence="1">
    <location>
        <begin position="91"/>
        <end position="114"/>
    </location>
</feature>
<dbReference type="OrthoDB" id="6354873at2759"/>
<accession>A0A0C2H025</accession>
<name>A0A0C2H025_9BILA</name>
<protein>
    <submittedName>
        <fullName evidence="2">Uncharacterized protein</fullName>
    </submittedName>
</protein>
<dbReference type="AlphaFoldDB" id="A0A0C2H025"/>
<sequence>MSLLRGISSHNGSRFLKGARTQLVAALAYDRREVTDENGKEIFLVKAAFWPPGYFPGVKTKYFFMCCTWTTTLREYRSNSTKAMAQMLAREYATRSGKRRRKTGRSLSSACGAS</sequence>
<organism evidence="2 3">
    <name type="scientific">Ancylostoma duodenale</name>
    <dbReference type="NCBI Taxonomy" id="51022"/>
    <lineage>
        <taxon>Eukaryota</taxon>
        <taxon>Metazoa</taxon>
        <taxon>Ecdysozoa</taxon>
        <taxon>Nematoda</taxon>
        <taxon>Chromadorea</taxon>
        <taxon>Rhabditida</taxon>
        <taxon>Rhabditina</taxon>
        <taxon>Rhabditomorpha</taxon>
        <taxon>Strongyloidea</taxon>
        <taxon>Ancylostomatidae</taxon>
        <taxon>Ancylostomatinae</taxon>
        <taxon>Ancylostoma</taxon>
    </lineage>
</organism>
<evidence type="ECO:0000256" key="1">
    <source>
        <dbReference type="SAM" id="MobiDB-lite"/>
    </source>
</evidence>
<keyword evidence="3" id="KW-1185">Reference proteome</keyword>
<evidence type="ECO:0000313" key="3">
    <source>
        <dbReference type="Proteomes" id="UP000054047"/>
    </source>
</evidence>
<evidence type="ECO:0000313" key="2">
    <source>
        <dbReference type="EMBL" id="KIH62711.1"/>
    </source>
</evidence>
<gene>
    <name evidence="2" type="ORF">ANCDUO_07005</name>
</gene>
<proteinExistence type="predicted"/>
<dbReference type="EMBL" id="KN729123">
    <property type="protein sequence ID" value="KIH62711.1"/>
    <property type="molecule type" value="Genomic_DNA"/>
</dbReference>